<dbReference type="InterPro" id="IPR057699">
    <property type="entry name" value="DUF7939"/>
</dbReference>
<evidence type="ECO:0000313" key="5">
    <source>
        <dbReference type="Proteomes" id="UP000307217"/>
    </source>
</evidence>
<accession>A0A5S3V924</accession>
<reference evidence="4 5" key="1">
    <citation type="submission" date="2018-01" db="EMBL/GenBank/DDBJ databases">
        <authorList>
            <person name="Paulsen S."/>
            <person name="Gram L.K."/>
        </authorList>
    </citation>
    <scope>NUCLEOTIDE SEQUENCE [LARGE SCALE GENOMIC DNA]</scope>
    <source>
        <strain evidence="4 5">S3790</strain>
    </source>
</reference>
<evidence type="ECO:0000313" key="4">
    <source>
        <dbReference type="EMBL" id="TMO68371.1"/>
    </source>
</evidence>
<evidence type="ECO:0000256" key="2">
    <source>
        <dbReference type="SAM" id="SignalP"/>
    </source>
</evidence>
<gene>
    <name evidence="4" type="ORF">CWC19_09905</name>
</gene>
<feature type="transmembrane region" description="Helical" evidence="1">
    <location>
        <begin position="411"/>
        <end position="432"/>
    </location>
</feature>
<dbReference type="PANTHER" id="PTHR40940">
    <property type="entry name" value="PROTEIN BATD-RELATED"/>
    <property type="match status" value="1"/>
</dbReference>
<feature type="chain" id="PRO_5024384824" evidence="2">
    <location>
        <begin position="21"/>
        <end position="545"/>
    </location>
</feature>
<keyword evidence="1" id="KW-0472">Membrane</keyword>
<name>A0A5S3V924_9GAMM</name>
<dbReference type="InterPro" id="IPR025738">
    <property type="entry name" value="BatD"/>
</dbReference>
<proteinExistence type="predicted"/>
<dbReference type="Pfam" id="PF13584">
    <property type="entry name" value="BatD"/>
    <property type="match status" value="1"/>
</dbReference>
<dbReference type="AlphaFoldDB" id="A0A5S3V924"/>
<keyword evidence="1" id="KW-1133">Transmembrane helix</keyword>
<feature type="signal peptide" evidence="2">
    <location>
        <begin position="1"/>
        <end position="20"/>
    </location>
</feature>
<comment type="caution">
    <text evidence="4">The sequence shown here is derived from an EMBL/GenBank/DDBJ whole genome shotgun (WGS) entry which is preliminary data.</text>
</comment>
<reference evidence="5" key="2">
    <citation type="submission" date="2019-06" db="EMBL/GenBank/DDBJ databases">
        <title>Co-occurence of chitin degradation, pigmentation and bioactivity in marine Pseudoalteromonas.</title>
        <authorList>
            <person name="Sonnenschein E.C."/>
            <person name="Bech P.K."/>
        </authorList>
    </citation>
    <scope>NUCLEOTIDE SEQUENCE [LARGE SCALE GENOMIC DNA]</scope>
    <source>
        <strain evidence="5">S3790</strain>
    </source>
</reference>
<evidence type="ECO:0000256" key="1">
    <source>
        <dbReference type="SAM" id="Phobius"/>
    </source>
</evidence>
<dbReference type="RefSeq" id="WP_138591732.1">
    <property type="nucleotide sequence ID" value="NZ_PNBX01000039.1"/>
</dbReference>
<evidence type="ECO:0000259" key="3">
    <source>
        <dbReference type="Pfam" id="PF25607"/>
    </source>
</evidence>
<organism evidence="4 5">
    <name type="scientific">Pseudoalteromonas aurantia</name>
    <dbReference type="NCBI Taxonomy" id="43654"/>
    <lineage>
        <taxon>Bacteria</taxon>
        <taxon>Pseudomonadati</taxon>
        <taxon>Pseudomonadota</taxon>
        <taxon>Gammaproteobacteria</taxon>
        <taxon>Alteromonadales</taxon>
        <taxon>Pseudoalteromonadaceae</taxon>
        <taxon>Pseudoalteromonas</taxon>
    </lineage>
</organism>
<feature type="domain" description="DUF7939" evidence="3">
    <location>
        <begin position="451"/>
        <end position="529"/>
    </location>
</feature>
<dbReference type="Pfam" id="PF25607">
    <property type="entry name" value="DUF7939"/>
    <property type="match status" value="1"/>
</dbReference>
<keyword evidence="1" id="KW-0812">Transmembrane</keyword>
<protein>
    <submittedName>
        <fullName evidence="4">Protein BatD</fullName>
    </submittedName>
</protein>
<keyword evidence="2" id="KW-0732">Signal</keyword>
<sequence length="545" mass="60366">MVIRLLIPLFLLTHSFSVWAFDTLTASVDKNPVLVGEYLTLTIEANGKVSGAQPDTSGLAQQFVVGPMSVGSRTSIINGSMTSQTTWQMQVLARSAGTFTIPSFTVNGNSSEPITLTVVARGKDDTDQKDIFIETALTPDSLYVQQAGLYKVKLYIGKDLLDGQLTSPAMSEGQITQIGKQSEEYEVVDGRRYMVIIREYLIQPQKSGNFTIEAPAFNGQVRENYRRMAVSAIAEPSTVEVKSVPNDYSGDWLPSELVDLSEEWQPSDNEVTVGTPITRTMTLTAVGVTKEQLPDITMKAISGIRSYPDESDRKQLARDGRVISQLISSFALVPQTPGTYTLPEISVPWFNTVIKRVEYATLPARTITVIADINQIATPNVPATLTPPAIAQTPNTISPAPATVEVTQKAWYDWLILTSGYVLWFATVIIWFMHKRKPDSITAAPKNLTSEATLKDLQQAAKLGDNRQFYNALRQYLKRQEPTLHLDAWLTQLGTSELSAEIAKLQASLYSSDEQSVDLNAVYLLIEQTIKKRTMKDEKHLTQLY</sequence>
<dbReference type="OrthoDB" id="5293418at2"/>
<dbReference type="PANTHER" id="PTHR40940:SF1">
    <property type="entry name" value="PROTEIN BATD"/>
    <property type="match status" value="1"/>
</dbReference>
<dbReference type="EMBL" id="PNBX01000039">
    <property type="protein sequence ID" value="TMO68371.1"/>
    <property type="molecule type" value="Genomic_DNA"/>
</dbReference>
<dbReference type="Proteomes" id="UP000307217">
    <property type="component" value="Unassembled WGS sequence"/>
</dbReference>